<keyword evidence="3 4" id="KW-0732">Signal</keyword>
<evidence type="ECO:0000256" key="2">
    <source>
        <dbReference type="ARBA" id="ARBA00022448"/>
    </source>
</evidence>
<dbReference type="SUPFAM" id="SSF53850">
    <property type="entry name" value="Periplasmic binding protein-like II"/>
    <property type="match status" value="1"/>
</dbReference>
<dbReference type="RefSeq" id="WP_167983487.1">
    <property type="nucleotide sequence ID" value="NZ_JAATEJ010000010.1"/>
</dbReference>
<dbReference type="Pfam" id="PF01547">
    <property type="entry name" value="SBP_bac_1"/>
    <property type="match status" value="1"/>
</dbReference>
<keyword evidence="6" id="KW-1185">Reference proteome</keyword>
<organism evidence="5 6">
    <name type="scientific">Actinacidiphila epipremni</name>
    <dbReference type="NCBI Taxonomy" id="2053013"/>
    <lineage>
        <taxon>Bacteria</taxon>
        <taxon>Bacillati</taxon>
        <taxon>Actinomycetota</taxon>
        <taxon>Actinomycetes</taxon>
        <taxon>Kitasatosporales</taxon>
        <taxon>Streptomycetaceae</taxon>
        <taxon>Actinacidiphila</taxon>
    </lineage>
</organism>
<dbReference type="PANTHER" id="PTHR30061:SF50">
    <property type="entry name" value="MALTOSE_MALTODEXTRIN-BINDING PERIPLASMIC PROTEIN"/>
    <property type="match status" value="1"/>
</dbReference>
<keyword evidence="2" id="KW-0813">Transport</keyword>
<evidence type="ECO:0000256" key="4">
    <source>
        <dbReference type="SAM" id="SignalP"/>
    </source>
</evidence>
<feature type="chain" id="PRO_5046246345" evidence="4">
    <location>
        <begin position="21"/>
        <end position="433"/>
    </location>
</feature>
<dbReference type="InterPro" id="IPR006059">
    <property type="entry name" value="SBP"/>
</dbReference>
<comment type="similarity">
    <text evidence="1">Belongs to the bacterial solute-binding protein 1 family.</text>
</comment>
<evidence type="ECO:0000313" key="6">
    <source>
        <dbReference type="Proteomes" id="UP000734511"/>
    </source>
</evidence>
<proteinExistence type="inferred from homology"/>
<evidence type="ECO:0000256" key="1">
    <source>
        <dbReference type="ARBA" id="ARBA00008520"/>
    </source>
</evidence>
<protein>
    <submittedName>
        <fullName evidence="5">Extracellular solute-binding protein</fullName>
    </submittedName>
</protein>
<sequence>MRRGISAVAMAAAIVLGVTACGGSGSDDTSDKGAAAKDPAAVSGTITYWDTSDAKNEAPTYQALIKDFEAKYPKIKVNYQNVDFGTVEQKFKAAAQSGKGAPDVIRTDVGLIPEYASLHYIAPLDGTAALSDTQDFLAGPMNTTKYEGKTYGVPSVTDTLGLLYNKDIFAKAGITAPPTTWDELIADSATIKAKVPGVAGTYVNPDSYFLFPVLFGEGADLADPAGKKVTINSPEAVKAVTEAKKIYDTSSLKIDFASAYDNMQTSFKTGKVAMLIQGPWSVGDDLTGSAFQGKESNLGYAPVPAGSTGKAQAPTGGHDLAVYQGSKNLDASYLFTQFMTSSASQQTIAGKNGTLPTRTSAYTPEVLKNQTIAGFKPIMDTARPRVALPQVGSLFTPLQQEYIKILQGKSSVQDGLDAAAKEFGKLLPGYTVQ</sequence>
<dbReference type="PANTHER" id="PTHR30061">
    <property type="entry name" value="MALTOSE-BINDING PERIPLASMIC PROTEIN"/>
    <property type="match status" value="1"/>
</dbReference>
<reference evidence="5 6" key="1">
    <citation type="submission" date="2020-03" db="EMBL/GenBank/DDBJ databases">
        <title>WGS of actinomycetes isolated from Thailand.</title>
        <authorList>
            <person name="Thawai C."/>
        </authorList>
    </citation>
    <scope>NUCLEOTIDE SEQUENCE [LARGE SCALE GENOMIC DNA]</scope>
    <source>
        <strain evidence="5 6">PRB2-1</strain>
    </source>
</reference>
<feature type="signal peptide" evidence="4">
    <location>
        <begin position="1"/>
        <end position="20"/>
    </location>
</feature>
<comment type="caution">
    <text evidence="5">The sequence shown here is derived from an EMBL/GenBank/DDBJ whole genome shotgun (WGS) entry which is preliminary data.</text>
</comment>
<dbReference type="Proteomes" id="UP000734511">
    <property type="component" value="Unassembled WGS sequence"/>
</dbReference>
<name>A0ABX0ZL84_9ACTN</name>
<dbReference type="EMBL" id="JAATEJ010000010">
    <property type="protein sequence ID" value="NJP44614.1"/>
    <property type="molecule type" value="Genomic_DNA"/>
</dbReference>
<accession>A0ABX0ZL84</accession>
<evidence type="ECO:0000256" key="3">
    <source>
        <dbReference type="ARBA" id="ARBA00022729"/>
    </source>
</evidence>
<dbReference type="Gene3D" id="3.40.190.10">
    <property type="entry name" value="Periplasmic binding protein-like II"/>
    <property type="match status" value="2"/>
</dbReference>
<evidence type="ECO:0000313" key="5">
    <source>
        <dbReference type="EMBL" id="NJP44614.1"/>
    </source>
</evidence>
<gene>
    <name evidence="5" type="ORF">HCN08_14605</name>
</gene>
<dbReference type="PROSITE" id="PS51257">
    <property type="entry name" value="PROKAR_LIPOPROTEIN"/>
    <property type="match status" value="1"/>
</dbReference>